<dbReference type="PRINTS" id="PR01415">
    <property type="entry name" value="ANKYRIN"/>
</dbReference>
<evidence type="ECO:0000256" key="3">
    <source>
        <dbReference type="PROSITE-ProRule" id="PRU00023"/>
    </source>
</evidence>
<dbReference type="KEGG" id="mcha:111018498"/>
<protein>
    <submittedName>
        <fullName evidence="5">26S proteasome non-ATPase regulatory subunit 10</fullName>
    </submittedName>
</protein>
<dbReference type="PANTHER" id="PTHR24180:SF45">
    <property type="entry name" value="POLY [ADP-RIBOSE] POLYMERASE TANKYRASE"/>
    <property type="match status" value="1"/>
</dbReference>
<dbReference type="GO" id="GO:0000502">
    <property type="term" value="C:proteasome complex"/>
    <property type="evidence" value="ECO:0007669"/>
    <property type="project" value="UniProtKB-KW"/>
</dbReference>
<dbReference type="InterPro" id="IPR051637">
    <property type="entry name" value="Ank_repeat_dom-contain_49"/>
</dbReference>
<feature type="repeat" description="ANK" evidence="3">
    <location>
        <begin position="118"/>
        <end position="150"/>
    </location>
</feature>
<dbReference type="PROSITE" id="PS50297">
    <property type="entry name" value="ANK_REP_REGION"/>
    <property type="match status" value="4"/>
</dbReference>
<keyword evidence="4" id="KW-1185">Reference proteome</keyword>
<dbReference type="Gene3D" id="1.25.40.20">
    <property type="entry name" value="Ankyrin repeat-containing domain"/>
    <property type="match status" value="2"/>
</dbReference>
<dbReference type="SMART" id="SM00248">
    <property type="entry name" value="ANK"/>
    <property type="match status" value="5"/>
</dbReference>
<evidence type="ECO:0000256" key="1">
    <source>
        <dbReference type="ARBA" id="ARBA00022737"/>
    </source>
</evidence>
<evidence type="ECO:0000313" key="4">
    <source>
        <dbReference type="Proteomes" id="UP000504603"/>
    </source>
</evidence>
<evidence type="ECO:0000256" key="2">
    <source>
        <dbReference type="ARBA" id="ARBA00023043"/>
    </source>
</evidence>
<dbReference type="PROSITE" id="PS50088">
    <property type="entry name" value="ANK_REPEAT"/>
    <property type="match status" value="5"/>
</dbReference>
<keyword evidence="5" id="KW-0647">Proteasome</keyword>
<dbReference type="SUPFAM" id="SSF48403">
    <property type="entry name" value="Ankyrin repeat"/>
    <property type="match status" value="1"/>
</dbReference>
<reference evidence="5" key="1">
    <citation type="submission" date="2025-08" db="UniProtKB">
        <authorList>
            <consortium name="RefSeq"/>
        </authorList>
    </citation>
    <scope>IDENTIFICATION</scope>
    <source>
        <strain evidence="5">OHB3-1</strain>
    </source>
</reference>
<feature type="repeat" description="ANK" evidence="3">
    <location>
        <begin position="85"/>
        <end position="117"/>
    </location>
</feature>
<keyword evidence="1" id="KW-0677">Repeat</keyword>
<dbReference type="Proteomes" id="UP000504603">
    <property type="component" value="Unplaced"/>
</dbReference>
<dbReference type="RefSeq" id="XP_022150298.1">
    <property type="nucleotide sequence ID" value="XM_022294606.1"/>
</dbReference>
<feature type="repeat" description="ANK" evidence="3">
    <location>
        <begin position="184"/>
        <end position="216"/>
    </location>
</feature>
<feature type="repeat" description="ANK" evidence="3">
    <location>
        <begin position="49"/>
        <end position="81"/>
    </location>
</feature>
<organism evidence="4 5">
    <name type="scientific">Momordica charantia</name>
    <name type="common">Bitter gourd</name>
    <name type="synonym">Balsam pear</name>
    <dbReference type="NCBI Taxonomy" id="3673"/>
    <lineage>
        <taxon>Eukaryota</taxon>
        <taxon>Viridiplantae</taxon>
        <taxon>Streptophyta</taxon>
        <taxon>Embryophyta</taxon>
        <taxon>Tracheophyta</taxon>
        <taxon>Spermatophyta</taxon>
        <taxon>Magnoliopsida</taxon>
        <taxon>eudicotyledons</taxon>
        <taxon>Gunneridae</taxon>
        <taxon>Pentapetalae</taxon>
        <taxon>rosids</taxon>
        <taxon>fabids</taxon>
        <taxon>Cucurbitales</taxon>
        <taxon>Cucurbitaceae</taxon>
        <taxon>Momordiceae</taxon>
        <taxon>Momordica</taxon>
    </lineage>
</organism>
<dbReference type="GeneID" id="111018498"/>
<name>A0A6J1D935_MOMCH</name>
<proteinExistence type="predicted"/>
<feature type="repeat" description="ANK" evidence="3">
    <location>
        <begin position="151"/>
        <end position="183"/>
    </location>
</feature>
<dbReference type="Pfam" id="PF00023">
    <property type="entry name" value="Ank"/>
    <property type="match status" value="1"/>
</dbReference>
<accession>A0A6J1D935</accession>
<dbReference type="InterPro" id="IPR036770">
    <property type="entry name" value="Ankyrin_rpt-contain_sf"/>
</dbReference>
<dbReference type="Pfam" id="PF12796">
    <property type="entry name" value="Ank_2"/>
    <property type="match status" value="1"/>
</dbReference>
<sequence length="243" mass="26025">MDMEIDASKDDRLIKDEDLFKAAESGDSSIFTALTPLRLSKSLSLRNEDGRSLLHVAVSSAHLRVVEILAAADHSTNVINCADEEGWAPIHSAASIGRSHILDVLLSRGADVNLKNDGGRTALHYASSKGWLKIAESLISHGAKINPKDKVGCTPLHRAASTGNSELCELLIEEGAEVDAVDKAGQTPLMNAVICQNKEVALLLIRHGADVDVEDREGFTVLGRASVEFRPTLIDAAKTMLEG</sequence>
<keyword evidence="2 3" id="KW-0040">ANK repeat</keyword>
<dbReference type="PANTHER" id="PTHR24180">
    <property type="entry name" value="CYCLIN-DEPENDENT KINASE INHIBITOR 2C-RELATED"/>
    <property type="match status" value="1"/>
</dbReference>
<dbReference type="InterPro" id="IPR002110">
    <property type="entry name" value="Ankyrin_rpt"/>
</dbReference>
<dbReference type="Pfam" id="PF13637">
    <property type="entry name" value="Ank_4"/>
    <property type="match status" value="1"/>
</dbReference>
<dbReference type="AlphaFoldDB" id="A0A6J1D935"/>
<evidence type="ECO:0000313" key="5">
    <source>
        <dbReference type="RefSeq" id="XP_022150298.1"/>
    </source>
</evidence>
<gene>
    <name evidence="5" type="primary">LOC111018498</name>
</gene>
<dbReference type="OrthoDB" id="20872at2759"/>